<dbReference type="PROSITE" id="PS51257">
    <property type="entry name" value="PROKAR_LIPOPROTEIN"/>
    <property type="match status" value="1"/>
</dbReference>
<dbReference type="RefSeq" id="WP_188994835.1">
    <property type="nucleotide sequence ID" value="NZ_BMHP01000003.1"/>
</dbReference>
<comment type="caution">
    <text evidence="3">The sequence shown here is derived from an EMBL/GenBank/DDBJ whole genome shotgun (WGS) entry which is preliminary data.</text>
</comment>
<accession>A0A917DYC6</accession>
<feature type="signal peptide" evidence="2">
    <location>
        <begin position="1"/>
        <end position="21"/>
    </location>
</feature>
<organism evidence="3 4">
    <name type="scientific">Paenibacillus nasutitermitis</name>
    <dbReference type="NCBI Taxonomy" id="1652958"/>
    <lineage>
        <taxon>Bacteria</taxon>
        <taxon>Bacillati</taxon>
        <taxon>Bacillota</taxon>
        <taxon>Bacilli</taxon>
        <taxon>Bacillales</taxon>
        <taxon>Paenibacillaceae</taxon>
        <taxon>Paenibacillus</taxon>
    </lineage>
</organism>
<evidence type="ECO:0000256" key="1">
    <source>
        <dbReference type="SAM" id="MobiDB-lite"/>
    </source>
</evidence>
<protein>
    <recommendedName>
        <fullName evidence="5">Lipoprotein</fullName>
    </recommendedName>
</protein>
<evidence type="ECO:0008006" key="5">
    <source>
        <dbReference type="Google" id="ProtNLM"/>
    </source>
</evidence>
<dbReference type="Proteomes" id="UP000612456">
    <property type="component" value="Unassembled WGS sequence"/>
</dbReference>
<reference evidence="3" key="2">
    <citation type="submission" date="2020-09" db="EMBL/GenBank/DDBJ databases">
        <authorList>
            <person name="Sun Q."/>
            <person name="Zhou Y."/>
        </authorList>
    </citation>
    <scope>NUCLEOTIDE SEQUENCE</scope>
    <source>
        <strain evidence="3">CGMCC 1.15178</strain>
    </source>
</reference>
<feature type="chain" id="PRO_5039215684" description="Lipoprotein" evidence="2">
    <location>
        <begin position="22"/>
        <end position="226"/>
    </location>
</feature>
<feature type="region of interest" description="Disordered" evidence="1">
    <location>
        <begin position="27"/>
        <end position="91"/>
    </location>
</feature>
<evidence type="ECO:0000313" key="3">
    <source>
        <dbReference type="EMBL" id="GGD80564.1"/>
    </source>
</evidence>
<feature type="compositionally biased region" description="Polar residues" evidence="1">
    <location>
        <begin position="29"/>
        <end position="50"/>
    </location>
</feature>
<dbReference type="AlphaFoldDB" id="A0A917DYC6"/>
<gene>
    <name evidence="3" type="ORF">GCM10010911_43370</name>
</gene>
<keyword evidence="2" id="KW-0732">Signal</keyword>
<evidence type="ECO:0000256" key="2">
    <source>
        <dbReference type="SAM" id="SignalP"/>
    </source>
</evidence>
<dbReference type="EMBL" id="BMHP01000003">
    <property type="protein sequence ID" value="GGD80564.1"/>
    <property type="molecule type" value="Genomic_DNA"/>
</dbReference>
<sequence>MKKWRNPTRAAAILSCFLILAACSGQNGGNAESENPAASPSDSTVNTPDTANPPASSSPDESDAPSPEGSKRPDTRSFDLFTKDGYQPNEAKLQQGTGYSLYIFDGFTFDAAAGRLSLVSDSNYNVIIEPLPSEYSLESLRKQGDEELAKFGEVQDYSGELVEHPLGYAELYLQASGAEGIKDYMIWKSQSGKSYLFRLSNPKGEAAAQFAEPVQISLSTVEADPS</sequence>
<name>A0A917DYC6_9BACL</name>
<evidence type="ECO:0000313" key="4">
    <source>
        <dbReference type="Proteomes" id="UP000612456"/>
    </source>
</evidence>
<keyword evidence="4" id="KW-1185">Reference proteome</keyword>
<reference evidence="3" key="1">
    <citation type="journal article" date="2014" name="Int. J. Syst. Evol. Microbiol.">
        <title>Complete genome sequence of Corynebacterium casei LMG S-19264T (=DSM 44701T), isolated from a smear-ripened cheese.</title>
        <authorList>
            <consortium name="US DOE Joint Genome Institute (JGI-PGF)"/>
            <person name="Walter F."/>
            <person name="Albersmeier A."/>
            <person name="Kalinowski J."/>
            <person name="Ruckert C."/>
        </authorList>
    </citation>
    <scope>NUCLEOTIDE SEQUENCE</scope>
    <source>
        <strain evidence="3">CGMCC 1.15178</strain>
    </source>
</reference>
<feature type="compositionally biased region" description="Low complexity" evidence="1">
    <location>
        <begin position="53"/>
        <end position="68"/>
    </location>
</feature>
<proteinExistence type="predicted"/>